<accession>A0A1Q6A0V7</accession>
<dbReference type="AlphaFoldDB" id="A0A1Q6A0V7"/>
<feature type="transmembrane region" description="Helical" evidence="1">
    <location>
        <begin position="127"/>
        <end position="148"/>
    </location>
</feature>
<reference evidence="2 3" key="1">
    <citation type="submission" date="2016-11" db="EMBL/GenBank/DDBJ databases">
        <title>Whole Genome Sequencing of Mucilaginibacter polytrichastri RG4-7(T) isolated from the moss sample.</title>
        <authorList>
            <person name="Li Y."/>
        </authorList>
    </citation>
    <scope>NUCLEOTIDE SEQUENCE [LARGE SCALE GENOMIC DNA]</scope>
    <source>
        <strain evidence="2 3">RG4-7</strain>
    </source>
</reference>
<keyword evidence="3" id="KW-1185">Reference proteome</keyword>
<feature type="transmembrane region" description="Helical" evidence="1">
    <location>
        <begin position="33"/>
        <end position="57"/>
    </location>
</feature>
<protein>
    <submittedName>
        <fullName evidence="2">Uncharacterized protein</fullName>
    </submittedName>
</protein>
<gene>
    <name evidence="2" type="ORF">RG47T_3121</name>
</gene>
<proteinExistence type="predicted"/>
<dbReference type="RefSeq" id="WP_074490239.1">
    <property type="nucleotide sequence ID" value="NZ_FPAM01000016.1"/>
</dbReference>
<feature type="transmembrane region" description="Helical" evidence="1">
    <location>
        <begin position="7"/>
        <end position="27"/>
    </location>
</feature>
<keyword evidence="1" id="KW-1133">Transmembrane helix</keyword>
<evidence type="ECO:0000313" key="3">
    <source>
        <dbReference type="Proteomes" id="UP000186720"/>
    </source>
</evidence>
<dbReference type="OrthoDB" id="118637at2"/>
<dbReference type="Proteomes" id="UP000186720">
    <property type="component" value="Unassembled WGS sequence"/>
</dbReference>
<feature type="transmembrane region" description="Helical" evidence="1">
    <location>
        <begin position="69"/>
        <end position="88"/>
    </location>
</feature>
<evidence type="ECO:0000313" key="2">
    <source>
        <dbReference type="EMBL" id="OKS87659.1"/>
    </source>
</evidence>
<feature type="transmembrane region" description="Helical" evidence="1">
    <location>
        <begin position="94"/>
        <end position="115"/>
    </location>
</feature>
<comment type="caution">
    <text evidence="2">The sequence shown here is derived from an EMBL/GenBank/DDBJ whole genome shotgun (WGS) entry which is preliminary data.</text>
</comment>
<organism evidence="2 3">
    <name type="scientific">Mucilaginibacter polytrichastri</name>
    <dbReference type="NCBI Taxonomy" id="1302689"/>
    <lineage>
        <taxon>Bacteria</taxon>
        <taxon>Pseudomonadati</taxon>
        <taxon>Bacteroidota</taxon>
        <taxon>Sphingobacteriia</taxon>
        <taxon>Sphingobacteriales</taxon>
        <taxon>Sphingobacteriaceae</taxon>
        <taxon>Mucilaginibacter</taxon>
    </lineage>
</organism>
<keyword evidence="1" id="KW-0812">Transmembrane</keyword>
<evidence type="ECO:0000256" key="1">
    <source>
        <dbReference type="SAM" id="Phobius"/>
    </source>
</evidence>
<sequence length="321" mass="36491">MNKTQRLILGIVAALGFAIIMRWVFAIDSFSRFFSVMTVTFLVGLPFAVGYITVYLCNLDTVRYKSNAFFIPFIPIVTFFLLTLFLKIEGAACWIMILPVFLILAGLGGLTARYYKLKKEDRINNTYVFIVALLPFLISPLEKMISVIPGKYRAYTEIEIHATKTQIWQNVTRVRAISTAQDSASFTRFLGFPRPIKAELDTAGVGGKREAIFDKGLVFHETVIAYQPLKSMTFTIKANPYEIPSATMDKHIVVGGDFFDVLTGTYELEQIDSHTCRLKLYSNFKLSTTFNFYASIWANWIMKDIQLNILKVIKARAEQKV</sequence>
<name>A0A1Q6A0V7_9SPHI</name>
<dbReference type="EMBL" id="MPPL01000001">
    <property type="protein sequence ID" value="OKS87659.1"/>
    <property type="molecule type" value="Genomic_DNA"/>
</dbReference>
<dbReference type="SUPFAM" id="SSF55961">
    <property type="entry name" value="Bet v1-like"/>
    <property type="match status" value="1"/>
</dbReference>
<keyword evidence="1" id="KW-0472">Membrane</keyword>
<dbReference type="STRING" id="1302689.RG47T_3121"/>